<protein>
    <submittedName>
        <fullName evidence="2">Uncharacterized protein</fullName>
    </submittedName>
</protein>
<dbReference type="RefSeq" id="WP_332864147.1">
    <property type="nucleotide sequence ID" value="NZ_JBAFSM010000009.1"/>
</dbReference>
<keyword evidence="3" id="KW-1185">Reference proteome</keyword>
<dbReference type="Proteomes" id="UP001328733">
    <property type="component" value="Unassembled WGS sequence"/>
</dbReference>
<evidence type="ECO:0000256" key="1">
    <source>
        <dbReference type="SAM" id="MobiDB-lite"/>
    </source>
</evidence>
<proteinExistence type="predicted"/>
<evidence type="ECO:0000313" key="2">
    <source>
        <dbReference type="EMBL" id="MEG3436684.1"/>
    </source>
</evidence>
<comment type="caution">
    <text evidence="2">The sequence shown here is derived from an EMBL/GenBank/DDBJ whole genome shotgun (WGS) entry which is preliminary data.</text>
</comment>
<gene>
    <name evidence="2" type="ORF">V0288_06085</name>
</gene>
<sequence>MGKIQELPKVNPPENTPDGGWRSWWRTFCDFMIDKSLPEGPVDNLTEYDKKARFYPYLPPLEEQRDWLEKQYIRQKKRS</sequence>
<organism evidence="2 3">
    <name type="scientific">Pannus brasiliensis CCIBt3594</name>
    <dbReference type="NCBI Taxonomy" id="1427578"/>
    <lineage>
        <taxon>Bacteria</taxon>
        <taxon>Bacillati</taxon>
        <taxon>Cyanobacteriota</taxon>
        <taxon>Cyanophyceae</taxon>
        <taxon>Oscillatoriophycideae</taxon>
        <taxon>Chroococcales</taxon>
        <taxon>Microcystaceae</taxon>
        <taxon>Pannus</taxon>
    </lineage>
</organism>
<reference evidence="2 3" key="1">
    <citation type="submission" date="2024-01" db="EMBL/GenBank/DDBJ databases">
        <title>Genomic insights into the taxonomy and metabolism of the cyanobacterium Pannus brasiliensis CCIBt3594.</title>
        <authorList>
            <person name="Machado M."/>
            <person name="Botero N.B."/>
            <person name="Andreote A.P.D."/>
            <person name="Feitosa A.M.T."/>
            <person name="Popin R."/>
            <person name="Sivonen K."/>
            <person name="Fiore M.F."/>
        </authorList>
    </citation>
    <scope>NUCLEOTIDE SEQUENCE [LARGE SCALE GENOMIC DNA]</scope>
    <source>
        <strain evidence="2 3">CCIBt3594</strain>
    </source>
</reference>
<feature type="region of interest" description="Disordered" evidence="1">
    <location>
        <begin position="1"/>
        <end position="22"/>
    </location>
</feature>
<name>A0AAW9QNJ2_9CHRO</name>
<evidence type="ECO:0000313" key="3">
    <source>
        <dbReference type="Proteomes" id="UP001328733"/>
    </source>
</evidence>
<dbReference type="AlphaFoldDB" id="A0AAW9QNJ2"/>
<dbReference type="EMBL" id="JBAFSM010000009">
    <property type="protein sequence ID" value="MEG3436684.1"/>
    <property type="molecule type" value="Genomic_DNA"/>
</dbReference>
<accession>A0AAW9QNJ2</accession>